<accession>X1I8L4</accession>
<evidence type="ECO:0000313" key="1">
    <source>
        <dbReference type="EMBL" id="GAH65615.1"/>
    </source>
</evidence>
<gene>
    <name evidence="1" type="ORF">S03H2_52395</name>
</gene>
<feature type="non-terminal residue" evidence="1">
    <location>
        <position position="1"/>
    </location>
</feature>
<sequence length="51" mass="5429">AFPAVVKTISVTQYNTAASSGDLSVGGTTVNGFNVYNSTNVTGYYWQAWGY</sequence>
<comment type="caution">
    <text evidence="1">The sequence shown here is derived from an EMBL/GenBank/DDBJ whole genome shotgun (WGS) entry which is preliminary data.</text>
</comment>
<dbReference type="EMBL" id="BARU01033281">
    <property type="protein sequence ID" value="GAH65615.1"/>
    <property type="molecule type" value="Genomic_DNA"/>
</dbReference>
<dbReference type="AlphaFoldDB" id="X1I8L4"/>
<reference evidence="1" key="1">
    <citation type="journal article" date="2014" name="Front. Microbiol.">
        <title>High frequency of phylogenetically diverse reductive dehalogenase-homologous genes in deep subseafloor sedimentary metagenomes.</title>
        <authorList>
            <person name="Kawai M."/>
            <person name="Futagami T."/>
            <person name="Toyoda A."/>
            <person name="Takaki Y."/>
            <person name="Nishi S."/>
            <person name="Hori S."/>
            <person name="Arai W."/>
            <person name="Tsubouchi T."/>
            <person name="Morono Y."/>
            <person name="Uchiyama I."/>
            <person name="Ito T."/>
            <person name="Fujiyama A."/>
            <person name="Inagaki F."/>
            <person name="Takami H."/>
        </authorList>
    </citation>
    <scope>NUCLEOTIDE SEQUENCE</scope>
    <source>
        <strain evidence="1">Expedition CK06-06</strain>
    </source>
</reference>
<name>X1I8L4_9ZZZZ</name>
<proteinExistence type="predicted"/>
<organism evidence="1">
    <name type="scientific">marine sediment metagenome</name>
    <dbReference type="NCBI Taxonomy" id="412755"/>
    <lineage>
        <taxon>unclassified sequences</taxon>
        <taxon>metagenomes</taxon>
        <taxon>ecological metagenomes</taxon>
    </lineage>
</organism>
<protein>
    <submittedName>
        <fullName evidence="1">Uncharacterized protein</fullName>
    </submittedName>
</protein>